<proteinExistence type="predicted"/>
<evidence type="ECO:0000313" key="2">
    <source>
        <dbReference type="Proteomes" id="UP000002748"/>
    </source>
</evidence>
<dbReference type="VEuPathDB" id="FungiDB:A1Q1_00981"/>
<gene>
    <name evidence="1" type="ORF">A1Q1_00981</name>
</gene>
<dbReference type="HOGENOM" id="CLU_1180928_0_0_1"/>
<sequence length="253" mass="28452">MAISSTSPVTAALARLGLVKRCKQGGTSEPSSLLLALTPVRIGLIRSDGLSLQTIFPHNVRARDLLNVWRHYLETLDDSVTVDIDRIDLSGPIQPHTEVRQLLFTDEASASPDEVDISLRVVRKAQHRPKSWRRSMLSSVHEPRAVEIIHLNVINEWNIPICCLDVPRHIKIKNLKFIIEKNTSYLAPAQVLFNSENVDDNKCLNDYVRPGKTYAGLFVKLDLQKQVSLPGGRKKLITIHNQCLDNLDMPDSQ</sequence>
<reference evidence="1 2" key="1">
    <citation type="journal article" date="2012" name="Eukaryot. Cell">
        <title>Draft genome sequence of CBS 2479, the standard type strain of Trichosporon asahii.</title>
        <authorList>
            <person name="Yang R.Y."/>
            <person name="Li H.T."/>
            <person name="Zhu H."/>
            <person name="Zhou G.P."/>
            <person name="Wang M."/>
            <person name="Wang L."/>
        </authorList>
    </citation>
    <scope>NUCLEOTIDE SEQUENCE [LARGE SCALE GENOMIC DNA]</scope>
    <source>
        <strain evidence="2">ATCC 90039 / CBS 2479 / JCM 2466 / KCTC 7840 / NCYC 2677 / UAMH 7654</strain>
    </source>
</reference>
<dbReference type="EMBL" id="ALBS01000145">
    <property type="protein sequence ID" value="EJT49829.1"/>
    <property type="molecule type" value="Genomic_DNA"/>
</dbReference>
<dbReference type="Proteomes" id="UP000002748">
    <property type="component" value="Unassembled WGS sequence"/>
</dbReference>
<dbReference type="RefSeq" id="XP_014181079.1">
    <property type="nucleotide sequence ID" value="XM_014325604.1"/>
</dbReference>
<protein>
    <submittedName>
        <fullName evidence="1">Uncharacterized protein</fullName>
    </submittedName>
</protein>
<name>J6EYT2_TRIAS</name>
<dbReference type="AlphaFoldDB" id="J6EYT2"/>
<dbReference type="KEGG" id="tasa:A1Q1_00981"/>
<organism evidence="1 2">
    <name type="scientific">Trichosporon asahii var. asahii (strain ATCC 90039 / CBS 2479 / JCM 2466 / KCTC 7840 / NBRC 103889/ NCYC 2677 / UAMH 7654)</name>
    <name type="common">Yeast</name>
    <dbReference type="NCBI Taxonomy" id="1186058"/>
    <lineage>
        <taxon>Eukaryota</taxon>
        <taxon>Fungi</taxon>
        <taxon>Dikarya</taxon>
        <taxon>Basidiomycota</taxon>
        <taxon>Agaricomycotina</taxon>
        <taxon>Tremellomycetes</taxon>
        <taxon>Trichosporonales</taxon>
        <taxon>Trichosporonaceae</taxon>
        <taxon>Trichosporon</taxon>
    </lineage>
</organism>
<accession>J6EYT2</accession>
<comment type="caution">
    <text evidence="1">The sequence shown here is derived from an EMBL/GenBank/DDBJ whole genome shotgun (WGS) entry which is preliminary data.</text>
</comment>
<dbReference type="GeneID" id="25984495"/>
<evidence type="ECO:0000313" key="1">
    <source>
        <dbReference type="EMBL" id="EJT49829.1"/>
    </source>
</evidence>